<dbReference type="EMBL" id="JBBPDW010000017">
    <property type="protein sequence ID" value="KAK7545631.1"/>
    <property type="molecule type" value="Genomic_DNA"/>
</dbReference>
<protein>
    <recommendedName>
        <fullName evidence="4">Peptidyl-prolyl cis-trans isomerase</fullName>
        <shortName evidence="4">PPIase</shortName>
        <ecNumber evidence="4">5.2.1.8</ecNumber>
    </recommendedName>
</protein>
<gene>
    <name evidence="6" type="ORF">IWX46DRAFT_601413</name>
</gene>
<dbReference type="Pfam" id="PF00160">
    <property type="entry name" value="Pro_isomerase"/>
    <property type="match status" value="1"/>
</dbReference>
<dbReference type="PANTHER" id="PTHR11071:SF561">
    <property type="entry name" value="PEPTIDYL-PROLYL CIS-TRANS ISOMERASE D-RELATED"/>
    <property type="match status" value="1"/>
</dbReference>
<dbReference type="InterPro" id="IPR002130">
    <property type="entry name" value="Cyclophilin-type_PPIase_dom"/>
</dbReference>
<dbReference type="CDD" id="cd01926">
    <property type="entry name" value="cyclophilin_ABH_like"/>
    <property type="match status" value="1"/>
</dbReference>
<accession>A0ABR1MC70</accession>
<dbReference type="InterPro" id="IPR020892">
    <property type="entry name" value="Cyclophilin-type_PPIase_CS"/>
</dbReference>
<comment type="caution">
    <text evidence="6">The sequence shown here is derived from an EMBL/GenBank/DDBJ whole genome shotgun (WGS) entry which is preliminary data.</text>
</comment>
<keyword evidence="7" id="KW-1185">Reference proteome</keyword>
<comment type="catalytic activity">
    <reaction evidence="1 4">
        <text>[protein]-peptidylproline (omega=180) = [protein]-peptidylproline (omega=0)</text>
        <dbReference type="Rhea" id="RHEA:16237"/>
        <dbReference type="Rhea" id="RHEA-COMP:10747"/>
        <dbReference type="Rhea" id="RHEA-COMP:10748"/>
        <dbReference type="ChEBI" id="CHEBI:83833"/>
        <dbReference type="ChEBI" id="CHEBI:83834"/>
        <dbReference type="EC" id="5.2.1.8"/>
    </reaction>
</comment>
<comment type="similarity">
    <text evidence="4">Belongs to the cyclophilin-type PPIase family.</text>
</comment>
<evidence type="ECO:0000313" key="6">
    <source>
        <dbReference type="EMBL" id="KAK7545631.1"/>
    </source>
</evidence>
<organism evidence="6 7">
    <name type="scientific">Phyllosticta citricarpa</name>
    <dbReference type="NCBI Taxonomy" id="55181"/>
    <lineage>
        <taxon>Eukaryota</taxon>
        <taxon>Fungi</taxon>
        <taxon>Dikarya</taxon>
        <taxon>Ascomycota</taxon>
        <taxon>Pezizomycotina</taxon>
        <taxon>Dothideomycetes</taxon>
        <taxon>Dothideomycetes incertae sedis</taxon>
        <taxon>Botryosphaeriales</taxon>
        <taxon>Phyllostictaceae</taxon>
        <taxon>Phyllosticta</taxon>
    </lineage>
</organism>
<dbReference type="InterPro" id="IPR029000">
    <property type="entry name" value="Cyclophilin-like_dom_sf"/>
</dbReference>
<evidence type="ECO:0000313" key="7">
    <source>
        <dbReference type="Proteomes" id="UP001365128"/>
    </source>
</evidence>
<dbReference type="PROSITE" id="PS50072">
    <property type="entry name" value="CSA_PPIASE_2"/>
    <property type="match status" value="1"/>
</dbReference>
<dbReference type="PIRSF" id="PIRSF001467">
    <property type="entry name" value="Peptidylpro_ismrse"/>
    <property type="match status" value="1"/>
</dbReference>
<name>A0ABR1MC70_9PEZI</name>
<dbReference type="InterPro" id="IPR024936">
    <property type="entry name" value="Cyclophilin-type_PPIase"/>
</dbReference>
<dbReference type="GO" id="GO:0016853">
    <property type="term" value="F:isomerase activity"/>
    <property type="evidence" value="ECO:0007669"/>
    <property type="project" value="UniProtKB-KW"/>
</dbReference>
<dbReference type="Gene3D" id="2.40.100.10">
    <property type="entry name" value="Cyclophilin-like"/>
    <property type="match status" value="1"/>
</dbReference>
<comment type="function">
    <text evidence="4">PPIases accelerate the folding of proteins. It catalyzes the cis-trans isomerization of proline imidic peptide bonds in oligopeptides.</text>
</comment>
<evidence type="ECO:0000256" key="1">
    <source>
        <dbReference type="ARBA" id="ARBA00000971"/>
    </source>
</evidence>
<feature type="domain" description="PPIase cyclophilin-type" evidence="5">
    <location>
        <begin position="14"/>
        <end position="177"/>
    </location>
</feature>
<evidence type="ECO:0000256" key="3">
    <source>
        <dbReference type="ARBA" id="ARBA00023235"/>
    </source>
</evidence>
<keyword evidence="2 4" id="KW-0697">Rotamase</keyword>
<proteinExistence type="inferred from homology"/>
<dbReference type="Proteomes" id="UP001365128">
    <property type="component" value="Unassembled WGS sequence"/>
</dbReference>
<evidence type="ECO:0000256" key="4">
    <source>
        <dbReference type="RuleBase" id="RU363019"/>
    </source>
</evidence>
<dbReference type="SUPFAM" id="SSF50891">
    <property type="entry name" value="Cyclophilin-like"/>
    <property type="match status" value="1"/>
</dbReference>
<reference evidence="6 7" key="1">
    <citation type="submission" date="2024-04" db="EMBL/GenBank/DDBJ databases">
        <title>Phyllosticta paracitricarpa is synonymous to the EU quarantine fungus P. citricarpa based on phylogenomic analyses.</title>
        <authorList>
            <consortium name="Lawrence Berkeley National Laboratory"/>
            <person name="Van Ingen-Buijs V.A."/>
            <person name="Van Westerhoven A.C."/>
            <person name="Haridas S."/>
            <person name="Skiadas P."/>
            <person name="Martin F."/>
            <person name="Groenewald J.Z."/>
            <person name="Crous P.W."/>
            <person name="Seidl M.F."/>
        </authorList>
    </citation>
    <scope>NUCLEOTIDE SEQUENCE [LARGE SCALE GENOMIC DNA]</scope>
    <source>
        <strain evidence="6 7">CBS 122670</strain>
    </source>
</reference>
<evidence type="ECO:0000259" key="5">
    <source>
        <dbReference type="PROSITE" id="PS50072"/>
    </source>
</evidence>
<dbReference type="PRINTS" id="PR00153">
    <property type="entry name" value="CSAPPISMRASE"/>
</dbReference>
<dbReference type="PANTHER" id="PTHR11071">
    <property type="entry name" value="PEPTIDYL-PROLYL CIS-TRANS ISOMERASE"/>
    <property type="match status" value="1"/>
</dbReference>
<sequence>MAASLRNPENPIVFFDVSLGGEPLGRIKMELFKDVVPRTAENFRQFCTGENKNGLGRPQGYKGCKFHRVIKEFMIQGGDFLNGDGTGSTCIYGSRSFADENFQLKHDSPGLLSMANSGPDTNGSQFFITTVPTPFLNNKHVVFGQVVDGMDVVRKIENTRTQREKPVQDVTIAQCGEM</sequence>
<dbReference type="EC" id="5.2.1.8" evidence="4"/>
<keyword evidence="3 4" id="KW-0413">Isomerase</keyword>
<dbReference type="PROSITE" id="PS00170">
    <property type="entry name" value="CSA_PPIASE_1"/>
    <property type="match status" value="1"/>
</dbReference>
<evidence type="ECO:0000256" key="2">
    <source>
        <dbReference type="ARBA" id="ARBA00023110"/>
    </source>
</evidence>